<name>A0A183INY1_9BILA</name>
<reference evidence="3" key="1">
    <citation type="submission" date="2016-06" db="UniProtKB">
        <authorList>
            <consortium name="WormBaseParasite"/>
        </authorList>
    </citation>
    <scope>IDENTIFICATION</scope>
</reference>
<protein>
    <submittedName>
        <fullName evidence="3">DUF295 domain-containing protein</fullName>
    </submittedName>
</protein>
<keyword evidence="2" id="KW-1185">Reference proteome</keyword>
<evidence type="ECO:0000313" key="2">
    <source>
        <dbReference type="Proteomes" id="UP000270296"/>
    </source>
</evidence>
<proteinExistence type="predicted"/>
<accession>A0A183INY1</accession>
<dbReference type="EMBL" id="UZAM01008915">
    <property type="protein sequence ID" value="VDP06926.1"/>
    <property type="molecule type" value="Genomic_DNA"/>
</dbReference>
<sequence>MTNRSEVHKAYHFPVLQPLSFASLISRRLPVFDVSFFCVEYANKHVRCAQSRQRSSNVRPVGVRFFLRSPKPHSEPFLYERTVVPSRQLLAFDYVSSRRRFLRPLHPVPLLLLPAKQLFYCCDYTSGVWWLELCSDHRSVLVESDRPVMTTGLSLSSWHRTLRYGGRWGGP</sequence>
<organism evidence="3">
    <name type="scientific">Soboliphyme baturini</name>
    <dbReference type="NCBI Taxonomy" id="241478"/>
    <lineage>
        <taxon>Eukaryota</taxon>
        <taxon>Metazoa</taxon>
        <taxon>Ecdysozoa</taxon>
        <taxon>Nematoda</taxon>
        <taxon>Enoplea</taxon>
        <taxon>Dorylaimia</taxon>
        <taxon>Dioctophymatida</taxon>
        <taxon>Dioctophymatoidea</taxon>
        <taxon>Soboliphymatidae</taxon>
        <taxon>Soboliphyme</taxon>
    </lineage>
</organism>
<evidence type="ECO:0000313" key="1">
    <source>
        <dbReference type="EMBL" id="VDP06926.1"/>
    </source>
</evidence>
<dbReference type="WBParaSite" id="SBAD_0000554401-mRNA-1">
    <property type="protein sequence ID" value="SBAD_0000554401-mRNA-1"/>
    <property type="gene ID" value="SBAD_0000554401"/>
</dbReference>
<evidence type="ECO:0000313" key="3">
    <source>
        <dbReference type="WBParaSite" id="SBAD_0000554401-mRNA-1"/>
    </source>
</evidence>
<gene>
    <name evidence="1" type="ORF">SBAD_LOCUS5328</name>
</gene>
<reference evidence="1 2" key="2">
    <citation type="submission" date="2018-11" db="EMBL/GenBank/DDBJ databases">
        <authorList>
            <consortium name="Pathogen Informatics"/>
        </authorList>
    </citation>
    <scope>NUCLEOTIDE SEQUENCE [LARGE SCALE GENOMIC DNA]</scope>
</reference>
<dbReference type="Proteomes" id="UP000270296">
    <property type="component" value="Unassembled WGS sequence"/>
</dbReference>
<dbReference type="AlphaFoldDB" id="A0A183INY1"/>